<feature type="region of interest" description="Disordered" evidence="6">
    <location>
        <begin position="284"/>
        <end position="315"/>
    </location>
</feature>
<dbReference type="Proteomes" id="UP000319663">
    <property type="component" value="Unassembled WGS sequence"/>
</dbReference>
<protein>
    <recommendedName>
        <fullName evidence="8">Rhodopsin domain-containing protein</fullName>
    </recommendedName>
</protein>
<evidence type="ECO:0000256" key="3">
    <source>
        <dbReference type="ARBA" id="ARBA00022989"/>
    </source>
</evidence>
<sequence>MTVSPHAVPNRGPTFVAVTAVITSIDFVLVVFRLVWRSMVQGAVGMDDIFVGLAMAVQILITVLGDMACHYSFGRHLKDVGRTGGNPVLGLKYFWLFQIFYKITICLNKLSFISLYLRLFPSKKFRTLCHITIAVVVGGTFSFVIATIFQCTPVRASWHKHIPKKCVENTPFRWSWAAYNTASDIWIYLMPMPLLARLHLDRARKIGLMFIFSLGLFVCVTSIVRMVYIAVSTKTHDPTWGSWHALLWSAIEPGTGIICSCLPFLKHPIQRAFPGFFSSTIGGSASASGKTRSRPTYGAPSGNGGGRSKPQMPYDGGNHWGRIGSACRNSTESREPIADDQILMKMDFEMQSQFVRT</sequence>
<dbReference type="EMBL" id="VIFY01000120">
    <property type="protein sequence ID" value="TQB70142.1"/>
    <property type="molecule type" value="Genomic_DNA"/>
</dbReference>
<feature type="domain" description="Rhodopsin" evidence="8">
    <location>
        <begin position="32"/>
        <end position="271"/>
    </location>
</feature>
<name>A0A507QSQ6_MONPU</name>
<evidence type="ECO:0000256" key="6">
    <source>
        <dbReference type="SAM" id="MobiDB-lite"/>
    </source>
</evidence>
<dbReference type="InterPro" id="IPR049326">
    <property type="entry name" value="Rhodopsin_dom_fungi"/>
</dbReference>
<keyword evidence="4 7" id="KW-0472">Membrane</keyword>
<reference evidence="9 10" key="1">
    <citation type="submission" date="2019-06" db="EMBL/GenBank/DDBJ databases">
        <title>Wine fermentation using esterase from Monascus purpureus.</title>
        <authorList>
            <person name="Geng C."/>
            <person name="Zhang Y."/>
        </authorList>
    </citation>
    <scope>NUCLEOTIDE SEQUENCE [LARGE SCALE GENOMIC DNA]</scope>
    <source>
        <strain evidence="9">HQ1</strain>
    </source>
</reference>
<comment type="subcellular location">
    <subcellularLocation>
        <location evidence="1">Membrane</location>
        <topology evidence="1">Multi-pass membrane protein</topology>
    </subcellularLocation>
</comment>
<dbReference type="STRING" id="5098.A0A507QSQ6"/>
<comment type="caution">
    <text evidence="9">The sequence shown here is derived from an EMBL/GenBank/DDBJ whole genome shotgun (WGS) entry which is preliminary data.</text>
</comment>
<feature type="transmembrane region" description="Helical" evidence="7">
    <location>
        <begin position="93"/>
        <end position="116"/>
    </location>
</feature>
<accession>A0A507QSQ6</accession>
<dbReference type="GO" id="GO:0016020">
    <property type="term" value="C:membrane"/>
    <property type="evidence" value="ECO:0007669"/>
    <property type="project" value="UniProtKB-SubCell"/>
</dbReference>
<feature type="transmembrane region" description="Helical" evidence="7">
    <location>
        <begin position="208"/>
        <end position="231"/>
    </location>
</feature>
<evidence type="ECO:0000256" key="5">
    <source>
        <dbReference type="ARBA" id="ARBA00038359"/>
    </source>
</evidence>
<feature type="transmembrane region" description="Helical" evidence="7">
    <location>
        <begin position="128"/>
        <end position="149"/>
    </location>
</feature>
<dbReference type="InterPro" id="IPR052337">
    <property type="entry name" value="SAT4-like"/>
</dbReference>
<feature type="transmembrane region" description="Helical" evidence="7">
    <location>
        <begin position="48"/>
        <end position="73"/>
    </location>
</feature>
<gene>
    <name evidence="9" type="ORF">MPDQ_000920</name>
</gene>
<feature type="transmembrane region" description="Helical" evidence="7">
    <location>
        <begin position="177"/>
        <end position="196"/>
    </location>
</feature>
<organism evidence="9 10">
    <name type="scientific">Monascus purpureus</name>
    <name type="common">Red mold</name>
    <name type="synonym">Monascus anka</name>
    <dbReference type="NCBI Taxonomy" id="5098"/>
    <lineage>
        <taxon>Eukaryota</taxon>
        <taxon>Fungi</taxon>
        <taxon>Dikarya</taxon>
        <taxon>Ascomycota</taxon>
        <taxon>Pezizomycotina</taxon>
        <taxon>Eurotiomycetes</taxon>
        <taxon>Eurotiomycetidae</taxon>
        <taxon>Eurotiales</taxon>
        <taxon>Aspergillaceae</taxon>
        <taxon>Monascus</taxon>
    </lineage>
</organism>
<dbReference type="PANTHER" id="PTHR33048:SF47">
    <property type="entry name" value="INTEGRAL MEMBRANE PROTEIN-RELATED"/>
    <property type="match status" value="1"/>
</dbReference>
<dbReference type="AlphaFoldDB" id="A0A507QSQ6"/>
<keyword evidence="2 7" id="KW-0812">Transmembrane</keyword>
<evidence type="ECO:0000313" key="10">
    <source>
        <dbReference type="Proteomes" id="UP000319663"/>
    </source>
</evidence>
<dbReference type="Pfam" id="PF20684">
    <property type="entry name" value="Fung_rhodopsin"/>
    <property type="match status" value="1"/>
</dbReference>
<evidence type="ECO:0000259" key="8">
    <source>
        <dbReference type="Pfam" id="PF20684"/>
    </source>
</evidence>
<feature type="transmembrane region" description="Helical" evidence="7">
    <location>
        <begin position="15"/>
        <end position="36"/>
    </location>
</feature>
<keyword evidence="10" id="KW-1185">Reference proteome</keyword>
<evidence type="ECO:0000256" key="7">
    <source>
        <dbReference type="SAM" id="Phobius"/>
    </source>
</evidence>
<keyword evidence="3 7" id="KW-1133">Transmembrane helix</keyword>
<dbReference type="PANTHER" id="PTHR33048">
    <property type="entry name" value="PTH11-LIKE INTEGRAL MEMBRANE PROTEIN (AFU_ORTHOLOGUE AFUA_5G11245)"/>
    <property type="match status" value="1"/>
</dbReference>
<evidence type="ECO:0000256" key="4">
    <source>
        <dbReference type="ARBA" id="ARBA00023136"/>
    </source>
</evidence>
<comment type="similarity">
    <text evidence="5">Belongs to the SAT4 family.</text>
</comment>
<evidence type="ECO:0000256" key="2">
    <source>
        <dbReference type="ARBA" id="ARBA00022692"/>
    </source>
</evidence>
<feature type="transmembrane region" description="Helical" evidence="7">
    <location>
        <begin position="243"/>
        <end position="265"/>
    </location>
</feature>
<dbReference type="OrthoDB" id="444631at2759"/>
<evidence type="ECO:0000313" key="9">
    <source>
        <dbReference type="EMBL" id="TQB70142.1"/>
    </source>
</evidence>
<evidence type="ECO:0000256" key="1">
    <source>
        <dbReference type="ARBA" id="ARBA00004141"/>
    </source>
</evidence>
<proteinExistence type="inferred from homology"/>